<dbReference type="EMBL" id="WVHS01000005">
    <property type="protein sequence ID" value="MXV17599.1"/>
    <property type="molecule type" value="Genomic_DNA"/>
</dbReference>
<feature type="transmembrane region" description="Helical" evidence="1">
    <location>
        <begin position="44"/>
        <end position="63"/>
    </location>
</feature>
<evidence type="ECO:0000256" key="1">
    <source>
        <dbReference type="SAM" id="Phobius"/>
    </source>
</evidence>
<protein>
    <recommendedName>
        <fullName evidence="4">Gliding motility protein GldL</fullName>
    </recommendedName>
</protein>
<name>A0A7K1Y3I0_9SPHI</name>
<accession>A0A7K1Y3I0</accession>
<evidence type="ECO:0008006" key="4">
    <source>
        <dbReference type="Google" id="ProtNLM"/>
    </source>
</evidence>
<dbReference type="Proteomes" id="UP000451233">
    <property type="component" value="Unassembled WGS sequence"/>
</dbReference>
<comment type="caution">
    <text evidence="2">The sequence shown here is derived from an EMBL/GenBank/DDBJ whole genome shotgun (WGS) entry which is preliminary data.</text>
</comment>
<keyword evidence="1" id="KW-1133">Transmembrane helix</keyword>
<evidence type="ECO:0000313" key="2">
    <source>
        <dbReference type="EMBL" id="MXV17599.1"/>
    </source>
</evidence>
<dbReference type="RefSeq" id="WP_160908590.1">
    <property type="nucleotide sequence ID" value="NZ_WVHS01000005.1"/>
</dbReference>
<dbReference type="AlphaFoldDB" id="A0A7K1Y3I0"/>
<reference evidence="2 3" key="1">
    <citation type="submission" date="2019-11" db="EMBL/GenBank/DDBJ databases">
        <title>Pedobacter sp. HMF7056 Genome sequencing and assembly.</title>
        <authorList>
            <person name="Kang H."/>
            <person name="Kim H."/>
            <person name="Joh K."/>
        </authorList>
    </citation>
    <scope>NUCLEOTIDE SEQUENCE [LARGE SCALE GENOMIC DNA]</scope>
    <source>
        <strain evidence="2 3">HMF7056</strain>
    </source>
</reference>
<keyword evidence="1" id="KW-0812">Transmembrane</keyword>
<gene>
    <name evidence="2" type="ORF">GS398_20025</name>
</gene>
<keyword evidence="3" id="KW-1185">Reference proteome</keyword>
<feature type="transmembrane region" description="Helical" evidence="1">
    <location>
        <begin position="19"/>
        <end position="38"/>
    </location>
</feature>
<keyword evidence="1" id="KW-0472">Membrane</keyword>
<evidence type="ECO:0000313" key="3">
    <source>
        <dbReference type="Proteomes" id="UP000451233"/>
    </source>
</evidence>
<sequence length="68" mass="7334">MAEYDNTESLKNANTTKHYVLITIAVIVGMVGVLLRFVNDSTVINYASNIILVIGVVLALKAVKDILG</sequence>
<organism evidence="2 3">
    <name type="scientific">Hufsiella ginkgonis</name>
    <dbReference type="NCBI Taxonomy" id="2695274"/>
    <lineage>
        <taxon>Bacteria</taxon>
        <taxon>Pseudomonadati</taxon>
        <taxon>Bacteroidota</taxon>
        <taxon>Sphingobacteriia</taxon>
        <taxon>Sphingobacteriales</taxon>
        <taxon>Sphingobacteriaceae</taxon>
        <taxon>Hufsiella</taxon>
    </lineage>
</organism>
<proteinExistence type="predicted"/>